<keyword evidence="2" id="KW-0472">Membrane</keyword>
<feature type="region of interest" description="Disordered" evidence="1">
    <location>
        <begin position="213"/>
        <end position="248"/>
    </location>
</feature>
<proteinExistence type="predicted"/>
<organism evidence="4 5">
    <name type="scientific">Phyllosticta capitalensis</name>
    <dbReference type="NCBI Taxonomy" id="121624"/>
    <lineage>
        <taxon>Eukaryota</taxon>
        <taxon>Fungi</taxon>
        <taxon>Dikarya</taxon>
        <taxon>Ascomycota</taxon>
        <taxon>Pezizomycotina</taxon>
        <taxon>Dothideomycetes</taxon>
        <taxon>Dothideomycetes incertae sedis</taxon>
        <taxon>Botryosphaeriales</taxon>
        <taxon>Phyllostictaceae</taxon>
        <taxon>Phyllosticta</taxon>
    </lineage>
</organism>
<sequence length="248" mass="26875">MWTATLGVVALAFLTRLSVAATNEFRNPPPSGTSATFNVGDSQTIKWNTSYSSYNISLWQTVSDTQIRKVYTSMFPHSFCFKTLTGLPDTNGDGVGTHDFPWVVQTYDANMSISEQFYFRLRPKRGASSAFNSSIFTIPNTTTSGNQDSNSGSSDTALKVGLGVGLGVGIPLVLIAGVWIGMKVVRQRRPPRKSVESSTPLAQLPEQKIEAGLVPPPFVGELPHHSNEVHEAPPDKPPVELPGDVVNR</sequence>
<protein>
    <recommendedName>
        <fullName evidence="6">Mid2 domain-containing protein</fullName>
    </recommendedName>
</protein>
<dbReference type="EMBL" id="JBBWRZ010000004">
    <property type="protein sequence ID" value="KAK8237966.1"/>
    <property type="molecule type" value="Genomic_DNA"/>
</dbReference>
<keyword evidence="5" id="KW-1185">Reference proteome</keyword>
<keyword evidence="2" id="KW-0812">Transmembrane</keyword>
<evidence type="ECO:0000313" key="4">
    <source>
        <dbReference type="EMBL" id="KAK8237966.1"/>
    </source>
</evidence>
<feature type="transmembrane region" description="Helical" evidence="2">
    <location>
        <begin position="160"/>
        <end position="182"/>
    </location>
</feature>
<feature type="compositionally biased region" description="Basic and acidic residues" evidence="1">
    <location>
        <begin position="222"/>
        <end position="238"/>
    </location>
</feature>
<evidence type="ECO:0000256" key="2">
    <source>
        <dbReference type="SAM" id="Phobius"/>
    </source>
</evidence>
<accession>A0ABR1YSK5</accession>
<evidence type="ECO:0008006" key="6">
    <source>
        <dbReference type="Google" id="ProtNLM"/>
    </source>
</evidence>
<feature type="signal peptide" evidence="3">
    <location>
        <begin position="1"/>
        <end position="20"/>
    </location>
</feature>
<evidence type="ECO:0000313" key="5">
    <source>
        <dbReference type="Proteomes" id="UP001492380"/>
    </source>
</evidence>
<gene>
    <name evidence="4" type="ORF">HDK90DRAFT_481962</name>
</gene>
<dbReference type="Proteomes" id="UP001492380">
    <property type="component" value="Unassembled WGS sequence"/>
</dbReference>
<evidence type="ECO:0000256" key="1">
    <source>
        <dbReference type="SAM" id="MobiDB-lite"/>
    </source>
</evidence>
<name>A0ABR1YSK5_9PEZI</name>
<feature type="chain" id="PRO_5046144859" description="Mid2 domain-containing protein" evidence="3">
    <location>
        <begin position="21"/>
        <end position="248"/>
    </location>
</feature>
<evidence type="ECO:0000256" key="3">
    <source>
        <dbReference type="SAM" id="SignalP"/>
    </source>
</evidence>
<reference evidence="4 5" key="1">
    <citation type="submission" date="2024-04" db="EMBL/GenBank/DDBJ databases">
        <title>Phyllosticta paracitricarpa is synonymous to the EU quarantine fungus P. citricarpa based on phylogenomic analyses.</title>
        <authorList>
            <consortium name="Lawrence Berkeley National Laboratory"/>
            <person name="Van Ingen-Buijs V.A."/>
            <person name="Van Westerhoven A.C."/>
            <person name="Haridas S."/>
            <person name="Skiadas P."/>
            <person name="Martin F."/>
            <person name="Groenewald J.Z."/>
            <person name="Crous P.W."/>
            <person name="Seidl M.F."/>
        </authorList>
    </citation>
    <scope>NUCLEOTIDE SEQUENCE [LARGE SCALE GENOMIC DNA]</scope>
    <source>
        <strain evidence="4 5">CBS 123374</strain>
    </source>
</reference>
<comment type="caution">
    <text evidence="4">The sequence shown here is derived from an EMBL/GenBank/DDBJ whole genome shotgun (WGS) entry which is preliminary data.</text>
</comment>
<keyword evidence="2" id="KW-1133">Transmembrane helix</keyword>
<keyword evidence="3" id="KW-0732">Signal</keyword>